<accession>A0A0R3WTR1</accession>
<dbReference type="AlphaFoldDB" id="A0A0R3WTR1"/>
<feature type="compositionally biased region" description="Basic and acidic residues" evidence="1">
    <location>
        <begin position="329"/>
        <end position="350"/>
    </location>
</feature>
<feature type="region of interest" description="Disordered" evidence="1">
    <location>
        <begin position="83"/>
        <end position="129"/>
    </location>
</feature>
<dbReference type="Gene3D" id="1.10.10.60">
    <property type="entry name" value="Homeodomain-like"/>
    <property type="match status" value="1"/>
</dbReference>
<dbReference type="STRING" id="6205.A0A0R3WTR1"/>
<feature type="compositionally biased region" description="Basic and acidic residues" evidence="1">
    <location>
        <begin position="84"/>
        <end position="107"/>
    </location>
</feature>
<reference evidence="2" key="1">
    <citation type="submission" date="2017-02" db="UniProtKB">
        <authorList>
            <consortium name="WormBaseParasite"/>
        </authorList>
    </citation>
    <scope>IDENTIFICATION</scope>
</reference>
<feature type="region of interest" description="Disordered" evidence="1">
    <location>
        <begin position="216"/>
        <end position="245"/>
    </location>
</feature>
<proteinExistence type="predicted"/>
<protein>
    <submittedName>
        <fullName evidence="2">SANT domain-containing protein</fullName>
    </submittedName>
</protein>
<evidence type="ECO:0000256" key="1">
    <source>
        <dbReference type="SAM" id="MobiDB-lite"/>
    </source>
</evidence>
<name>A0A0R3WTR1_HYDTA</name>
<organism evidence="2">
    <name type="scientific">Hydatigena taeniaeformis</name>
    <name type="common">Feline tapeworm</name>
    <name type="synonym">Taenia taeniaeformis</name>
    <dbReference type="NCBI Taxonomy" id="6205"/>
    <lineage>
        <taxon>Eukaryota</taxon>
        <taxon>Metazoa</taxon>
        <taxon>Spiralia</taxon>
        <taxon>Lophotrochozoa</taxon>
        <taxon>Platyhelminthes</taxon>
        <taxon>Cestoda</taxon>
        <taxon>Eucestoda</taxon>
        <taxon>Cyclophyllidea</taxon>
        <taxon>Taeniidae</taxon>
        <taxon>Hydatigera</taxon>
    </lineage>
</organism>
<sequence>LQDTPQHWTAEQVRRFYAAIKVHGKNFHAIHKDFFSPTTAVDPITGIGGGAVVEALASRNSRGRKRRGNVQADSKITTAVIDTDMIKKEEDDGKPSCDIKDEAKNMEGNDEDPEDEEAEDVKDGDGEICRPTRTLFRPTREKTVKQLVTFYYYWKRKSTSNITSAAAHAAAVAAAAAAAAVNTGAPFRGSTVEANFNRGFAAGKKRKTAIIDCSDATAVNSNNPPESENEETGVETPRTDLAASPADATVVTTDVTAEGEETLKASDESTELTRLCRNCCVEPIEFPSESPTMPTKHHQAGAEKPMVTQICSKCRMHWRKYGELPTTSLDKKAMSPLKKVEEKETEKAEGEEGEGEPMVDKTSDELSICNEAEVSSAQQLQDGVSAFEKLNDSPSS</sequence>
<feature type="region of interest" description="Disordered" evidence="1">
    <location>
        <begin position="327"/>
        <end position="396"/>
    </location>
</feature>
<evidence type="ECO:0000313" key="2">
    <source>
        <dbReference type="WBParaSite" id="TTAC_0000415101-mRNA-1"/>
    </source>
</evidence>
<dbReference type="WBParaSite" id="TTAC_0000415101-mRNA-1">
    <property type="protein sequence ID" value="TTAC_0000415101-mRNA-1"/>
    <property type="gene ID" value="TTAC_0000415101"/>
</dbReference>
<feature type="compositionally biased region" description="Polar residues" evidence="1">
    <location>
        <begin position="373"/>
        <end position="382"/>
    </location>
</feature>
<feature type="compositionally biased region" description="Acidic residues" evidence="1">
    <location>
        <begin position="108"/>
        <end position="120"/>
    </location>
</feature>